<comment type="caution">
    <text evidence="11">The sequence shown here is derived from an EMBL/GenBank/DDBJ whole genome shotgun (WGS) entry which is preliminary data.</text>
</comment>
<feature type="compositionally biased region" description="Basic and acidic residues" evidence="8">
    <location>
        <begin position="147"/>
        <end position="159"/>
    </location>
</feature>
<dbReference type="CDD" id="cd17956">
    <property type="entry name" value="DEADc_DDX51"/>
    <property type="match status" value="1"/>
</dbReference>
<gene>
    <name evidence="11" type="ORF">OFUS_LOCUS12320</name>
</gene>
<evidence type="ECO:0000256" key="4">
    <source>
        <dbReference type="ARBA" id="ARBA00022840"/>
    </source>
</evidence>
<dbReference type="InterPro" id="IPR001650">
    <property type="entry name" value="Helicase_C-like"/>
</dbReference>
<dbReference type="PROSITE" id="PS00039">
    <property type="entry name" value="DEAD_ATP_HELICASE"/>
    <property type="match status" value="1"/>
</dbReference>
<keyword evidence="4 6" id="KW-0067">ATP-binding</keyword>
<keyword evidence="12" id="KW-1185">Reference proteome</keyword>
<reference evidence="11" key="1">
    <citation type="submission" date="2022-03" db="EMBL/GenBank/DDBJ databases">
        <authorList>
            <person name="Martin C."/>
        </authorList>
    </citation>
    <scope>NUCLEOTIDE SEQUENCE</scope>
</reference>
<dbReference type="PROSITE" id="PS51192">
    <property type="entry name" value="HELICASE_ATP_BIND_1"/>
    <property type="match status" value="1"/>
</dbReference>
<dbReference type="SUPFAM" id="SSF52540">
    <property type="entry name" value="P-loop containing nucleoside triphosphate hydrolases"/>
    <property type="match status" value="2"/>
</dbReference>
<sequence>MALFNVKRYEFDGDDLSHPKPNPTPLDIIQQLNLVAKRKSLERVKDIKTDNKKYNKNEQSEEGQHDIEETHDFDEPSSVESSAKKRRKHKHKQTNDILDANEASVNDEKEEISDVLPKKLKKAKDRKESVGDDDNMTDVSKPVNVKNKIEPNRAEDIQKSLENNTPDNFVENIQKSKKKKKSKKLSKETKTIQDNLVNDFSETSLSEKDSELDSGSLKTDKDILDIPKKTNITNMDIDSIDTATGDTEHEEHEKAVTEAEIDEAVNNESFPVIGEFKRKKIQKVDRHLPDWLSQPSVVNADLATKGDLSLIKGLDEDIRQKLKENGISYFFPVQAQIIPVLLGQAAGGFMLGNAGYRPPDICCSAPTGSGKTLAFVLPIVQSLKARVVCRVRALIVLPVQDLAKQVYKVFLQYTLNTKLKVSLMTGQKQFHQEQNQLVNTRRDGVTESLVDIIVATPGRLVDHINNTKGFELQHLRFLVIDEADRVTEMIKQDWLSQVENAANTSIVKPLTAASAYHTHIPFQKLLFSATLSQNPEKLEQLKLFQPKLFTSTSRGRPVKKHAATQLENKSHDEQEADSITTGEFAGKYTTPAGLKEYFIQISPSEKPLALMHYLYELHLKRVLCFTNTVDSTNRLYHLLQTVGGLEVREFSSKLNAHMRERLLKQFSLGKIDILICSDAMARGMDIEGVQYVISYDYTPYIKTYIHRVGRTARAGKPGTAFTFLEKKEIFHFKKMIQEAGKPGVEEVKMPNSKLKPWVATMQEALKKLPDLLKAEKRKR</sequence>
<dbReference type="PROSITE" id="PS51194">
    <property type="entry name" value="HELICASE_CTER"/>
    <property type="match status" value="1"/>
</dbReference>
<name>A0A8S4NX49_OWEFU</name>
<dbReference type="GO" id="GO:0016787">
    <property type="term" value="F:hydrolase activity"/>
    <property type="evidence" value="ECO:0007669"/>
    <property type="project" value="UniProtKB-KW"/>
</dbReference>
<dbReference type="EC" id="3.6.4.13" evidence="7"/>
<evidence type="ECO:0000256" key="6">
    <source>
        <dbReference type="RuleBase" id="RU000492"/>
    </source>
</evidence>
<dbReference type="GO" id="GO:0003724">
    <property type="term" value="F:RNA helicase activity"/>
    <property type="evidence" value="ECO:0007669"/>
    <property type="project" value="UniProtKB-EC"/>
</dbReference>
<dbReference type="InterPro" id="IPR014001">
    <property type="entry name" value="Helicase_ATP-bd"/>
</dbReference>
<dbReference type="InterPro" id="IPR027417">
    <property type="entry name" value="P-loop_NTPase"/>
</dbReference>
<evidence type="ECO:0000259" key="10">
    <source>
        <dbReference type="PROSITE" id="PS51194"/>
    </source>
</evidence>
<feature type="compositionally biased region" description="Polar residues" evidence="8">
    <location>
        <begin position="160"/>
        <end position="173"/>
    </location>
</feature>
<dbReference type="Proteomes" id="UP000749559">
    <property type="component" value="Unassembled WGS sequence"/>
</dbReference>
<keyword evidence="1 6" id="KW-0547">Nucleotide-binding</keyword>
<feature type="domain" description="Helicase ATP-binding" evidence="9">
    <location>
        <begin position="352"/>
        <end position="549"/>
    </location>
</feature>
<evidence type="ECO:0000259" key="9">
    <source>
        <dbReference type="PROSITE" id="PS51192"/>
    </source>
</evidence>
<proteinExistence type="inferred from homology"/>
<organism evidence="11 12">
    <name type="scientific">Owenia fusiformis</name>
    <name type="common">Polychaete worm</name>
    <dbReference type="NCBI Taxonomy" id="6347"/>
    <lineage>
        <taxon>Eukaryota</taxon>
        <taxon>Metazoa</taxon>
        <taxon>Spiralia</taxon>
        <taxon>Lophotrochozoa</taxon>
        <taxon>Annelida</taxon>
        <taxon>Polychaeta</taxon>
        <taxon>Sedentaria</taxon>
        <taxon>Canalipalpata</taxon>
        <taxon>Sabellida</taxon>
        <taxon>Oweniida</taxon>
        <taxon>Oweniidae</taxon>
        <taxon>Owenia</taxon>
    </lineage>
</organism>
<dbReference type="Gene3D" id="3.40.50.300">
    <property type="entry name" value="P-loop containing nucleotide triphosphate hydrolases"/>
    <property type="match status" value="2"/>
</dbReference>
<dbReference type="CDD" id="cd18787">
    <property type="entry name" value="SF2_C_DEAD"/>
    <property type="match status" value="1"/>
</dbReference>
<evidence type="ECO:0000256" key="5">
    <source>
        <dbReference type="ARBA" id="ARBA00022884"/>
    </source>
</evidence>
<feature type="compositionally biased region" description="Basic and acidic residues" evidence="8">
    <location>
        <begin position="42"/>
        <end position="74"/>
    </location>
</feature>
<dbReference type="GO" id="GO:0003723">
    <property type="term" value="F:RNA binding"/>
    <property type="evidence" value="ECO:0007669"/>
    <property type="project" value="UniProtKB-UniRule"/>
</dbReference>
<evidence type="ECO:0000313" key="11">
    <source>
        <dbReference type="EMBL" id="CAH1786415.1"/>
    </source>
</evidence>
<keyword evidence="5 7" id="KW-0694">RNA-binding</keyword>
<dbReference type="AlphaFoldDB" id="A0A8S4NX49"/>
<comment type="similarity">
    <text evidence="6">Belongs to the DEAD box helicase family.</text>
</comment>
<evidence type="ECO:0000256" key="1">
    <source>
        <dbReference type="ARBA" id="ARBA00022741"/>
    </source>
</evidence>
<dbReference type="SMART" id="SM00490">
    <property type="entry name" value="HELICc"/>
    <property type="match status" value="1"/>
</dbReference>
<comment type="function">
    <text evidence="7">RNA helicase.</text>
</comment>
<keyword evidence="2 6" id="KW-0378">Hydrolase</keyword>
<evidence type="ECO:0000313" key="12">
    <source>
        <dbReference type="Proteomes" id="UP000749559"/>
    </source>
</evidence>
<feature type="region of interest" description="Disordered" evidence="8">
    <location>
        <begin position="42"/>
        <end position="189"/>
    </location>
</feature>
<comment type="catalytic activity">
    <reaction evidence="7">
        <text>ATP + H2O = ADP + phosphate + H(+)</text>
        <dbReference type="Rhea" id="RHEA:13065"/>
        <dbReference type="ChEBI" id="CHEBI:15377"/>
        <dbReference type="ChEBI" id="CHEBI:15378"/>
        <dbReference type="ChEBI" id="CHEBI:30616"/>
        <dbReference type="ChEBI" id="CHEBI:43474"/>
        <dbReference type="ChEBI" id="CHEBI:456216"/>
        <dbReference type="EC" id="3.6.4.13"/>
    </reaction>
</comment>
<keyword evidence="3 6" id="KW-0347">Helicase</keyword>
<dbReference type="PANTHER" id="PTHR24031">
    <property type="entry name" value="RNA HELICASE"/>
    <property type="match status" value="1"/>
</dbReference>
<evidence type="ECO:0000256" key="2">
    <source>
        <dbReference type="ARBA" id="ARBA00022801"/>
    </source>
</evidence>
<feature type="compositionally biased region" description="Basic residues" evidence="8">
    <location>
        <begin position="175"/>
        <end position="184"/>
    </location>
</feature>
<comment type="domain">
    <text evidence="7">The Q motif is unique to and characteristic of the DEAD box family of RNA helicases and controls ATP binding and hydrolysis.</text>
</comment>
<dbReference type="EMBL" id="CAIIXF020000006">
    <property type="protein sequence ID" value="CAH1786415.1"/>
    <property type="molecule type" value="Genomic_DNA"/>
</dbReference>
<dbReference type="OrthoDB" id="3370at2759"/>
<dbReference type="Pfam" id="PF00271">
    <property type="entry name" value="Helicase_C"/>
    <property type="match status" value="1"/>
</dbReference>
<dbReference type="Pfam" id="PF00270">
    <property type="entry name" value="DEAD"/>
    <property type="match status" value="1"/>
</dbReference>
<evidence type="ECO:0000256" key="7">
    <source>
        <dbReference type="RuleBase" id="RU365068"/>
    </source>
</evidence>
<dbReference type="GO" id="GO:0005524">
    <property type="term" value="F:ATP binding"/>
    <property type="evidence" value="ECO:0007669"/>
    <property type="project" value="UniProtKB-UniRule"/>
</dbReference>
<dbReference type="InterPro" id="IPR000629">
    <property type="entry name" value="RNA-helicase_DEAD-box_CS"/>
</dbReference>
<evidence type="ECO:0000256" key="8">
    <source>
        <dbReference type="SAM" id="MobiDB-lite"/>
    </source>
</evidence>
<accession>A0A8S4NX49</accession>
<dbReference type="SMART" id="SM00487">
    <property type="entry name" value="DEXDc"/>
    <property type="match status" value="1"/>
</dbReference>
<protein>
    <recommendedName>
        <fullName evidence="7">ATP-dependent RNA helicase</fullName>
        <ecNumber evidence="7">3.6.4.13</ecNumber>
    </recommendedName>
</protein>
<dbReference type="InterPro" id="IPR011545">
    <property type="entry name" value="DEAD/DEAH_box_helicase_dom"/>
</dbReference>
<feature type="domain" description="Helicase C-terminal" evidence="10">
    <location>
        <begin position="609"/>
        <end position="755"/>
    </location>
</feature>
<evidence type="ECO:0000256" key="3">
    <source>
        <dbReference type="ARBA" id="ARBA00022806"/>
    </source>
</evidence>